<name>A0A653BNJ6_CALMS</name>
<evidence type="ECO:0000313" key="2">
    <source>
        <dbReference type="EMBL" id="VEN36556.1"/>
    </source>
</evidence>
<organism evidence="2 3">
    <name type="scientific">Callosobruchus maculatus</name>
    <name type="common">Southern cowpea weevil</name>
    <name type="synonym">Pulse bruchid</name>
    <dbReference type="NCBI Taxonomy" id="64391"/>
    <lineage>
        <taxon>Eukaryota</taxon>
        <taxon>Metazoa</taxon>
        <taxon>Ecdysozoa</taxon>
        <taxon>Arthropoda</taxon>
        <taxon>Hexapoda</taxon>
        <taxon>Insecta</taxon>
        <taxon>Pterygota</taxon>
        <taxon>Neoptera</taxon>
        <taxon>Endopterygota</taxon>
        <taxon>Coleoptera</taxon>
        <taxon>Polyphaga</taxon>
        <taxon>Cucujiformia</taxon>
        <taxon>Chrysomeloidea</taxon>
        <taxon>Chrysomelidae</taxon>
        <taxon>Bruchinae</taxon>
        <taxon>Bruchini</taxon>
        <taxon>Callosobruchus</taxon>
    </lineage>
</organism>
<dbReference type="InterPro" id="IPR021413">
    <property type="entry name" value="DUF3053"/>
</dbReference>
<feature type="chain" id="PRO_5025064369" description="DUF3053 domain-containing protein" evidence="1">
    <location>
        <begin position="27"/>
        <end position="258"/>
    </location>
</feature>
<dbReference type="Proteomes" id="UP000410492">
    <property type="component" value="Unassembled WGS sequence"/>
</dbReference>
<dbReference type="OrthoDB" id="10249625at2759"/>
<gene>
    <name evidence="2" type="ORF">CALMAC_LOCUS2135</name>
</gene>
<sequence>MATGKSCSRWFAPVAALLMVVSLSGCFDKEGDQRKAFIDFLQNTVMRSGERLPTLTADQKKQFGPFVSDYAILYGYSQQVSQAMDSGIRPVVDSVNAIRVPQDYMTQREPLRQSNGALGVLSQQLQNAKMQADASRSALKQGEDLKPVYDQVGDQTVKRLAALIPAAQVFTQQLVQVGDFISEQGTQVSFVSNGIQFPTSQQASQYNTLIGPLASQHQAFSQAWSAAGRCYGIKKSPLLAGFFMRNENNACHSSTTSV</sequence>
<evidence type="ECO:0008006" key="4">
    <source>
        <dbReference type="Google" id="ProtNLM"/>
    </source>
</evidence>
<reference evidence="2 3" key="1">
    <citation type="submission" date="2019-01" db="EMBL/GenBank/DDBJ databases">
        <authorList>
            <person name="Sayadi A."/>
        </authorList>
    </citation>
    <scope>NUCLEOTIDE SEQUENCE [LARGE SCALE GENOMIC DNA]</scope>
</reference>
<feature type="signal peptide" evidence="1">
    <location>
        <begin position="1"/>
        <end position="26"/>
    </location>
</feature>
<keyword evidence="1" id="KW-0732">Signal</keyword>
<keyword evidence="3" id="KW-1185">Reference proteome</keyword>
<dbReference type="Pfam" id="PF11254">
    <property type="entry name" value="DUF3053"/>
    <property type="match status" value="1"/>
</dbReference>
<dbReference type="AlphaFoldDB" id="A0A653BNJ6"/>
<protein>
    <recommendedName>
        <fullName evidence="4">DUF3053 domain-containing protein</fullName>
    </recommendedName>
</protein>
<dbReference type="EMBL" id="CAACVG010002532">
    <property type="protein sequence ID" value="VEN36556.1"/>
    <property type="molecule type" value="Genomic_DNA"/>
</dbReference>
<accession>A0A653BNJ6</accession>
<proteinExistence type="predicted"/>
<dbReference type="PROSITE" id="PS51257">
    <property type="entry name" value="PROKAR_LIPOPROTEIN"/>
    <property type="match status" value="1"/>
</dbReference>
<evidence type="ECO:0000256" key="1">
    <source>
        <dbReference type="SAM" id="SignalP"/>
    </source>
</evidence>
<evidence type="ECO:0000313" key="3">
    <source>
        <dbReference type="Proteomes" id="UP000410492"/>
    </source>
</evidence>